<evidence type="ECO:0000256" key="7">
    <source>
        <dbReference type="SAM" id="Phobius"/>
    </source>
</evidence>
<dbReference type="InterPro" id="IPR005798">
    <property type="entry name" value="Cyt_b/b6_C"/>
</dbReference>
<protein>
    <recommendedName>
        <fullName evidence="8">Cytochrome b/b6 C-terminal region profile domain-containing protein</fullName>
    </recommendedName>
</protein>
<comment type="caution">
    <text evidence="9">The sequence shown here is derived from an EMBL/GenBank/DDBJ whole genome shotgun (WGS) entry which is preliminary data.</text>
</comment>
<keyword evidence="10" id="KW-1185">Reference proteome</keyword>
<feature type="transmembrane region" description="Helical" evidence="7">
    <location>
        <begin position="6"/>
        <end position="29"/>
    </location>
</feature>
<comment type="subcellular location">
    <subcellularLocation>
        <location evidence="1">Membrane</location>
        <topology evidence="1">Multi-pass membrane protein</topology>
    </subcellularLocation>
</comment>
<sequence length="48" mass="5280">MWYFTFFYLYVMQSIPAGFGLTGLVNYLIGKGLIAETVASFGVIIGLP</sequence>
<evidence type="ECO:0000256" key="3">
    <source>
        <dbReference type="ARBA" id="ARBA00022692"/>
    </source>
</evidence>
<evidence type="ECO:0000256" key="5">
    <source>
        <dbReference type="ARBA" id="ARBA00022989"/>
    </source>
</evidence>
<evidence type="ECO:0000256" key="6">
    <source>
        <dbReference type="ARBA" id="ARBA00023136"/>
    </source>
</evidence>
<reference evidence="9 10" key="1">
    <citation type="submission" date="2021-03" db="EMBL/GenBank/DDBJ databases">
        <authorList>
            <person name="Kim M.K."/>
        </authorList>
    </citation>
    <scope>NUCLEOTIDE SEQUENCE [LARGE SCALE GENOMIC DNA]</scope>
    <source>
        <strain evidence="9 10">BT507</strain>
    </source>
</reference>
<keyword evidence="5 7" id="KW-1133">Transmembrane helix</keyword>
<gene>
    <name evidence="9" type="ORF">J4D97_19825</name>
</gene>
<evidence type="ECO:0000259" key="8">
    <source>
        <dbReference type="PROSITE" id="PS51003"/>
    </source>
</evidence>
<keyword evidence="3 7" id="KW-0812">Transmembrane</keyword>
<feature type="domain" description="Cytochrome b/b6 C-terminal region profile" evidence="8">
    <location>
        <begin position="1"/>
        <end position="48"/>
    </location>
</feature>
<proteinExistence type="predicted"/>
<name>A0ABS3TIC1_9BACT</name>
<evidence type="ECO:0000256" key="4">
    <source>
        <dbReference type="ARBA" id="ARBA00022982"/>
    </source>
</evidence>
<keyword evidence="6 7" id="KW-0472">Membrane</keyword>
<organism evidence="9 10">
    <name type="scientific">Hymenobacter defluvii</name>
    <dbReference type="NCBI Taxonomy" id="2054411"/>
    <lineage>
        <taxon>Bacteria</taxon>
        <taxon>Pseudomonadati</taxon>
        <taxon>Bacteroidota</taxon>
        <taxon>Cytophagia</taxon>
        <taxon>Cytophagales</taxon>
        <taxon>Hymenobacteraceae</taxon>
        <taxon>Hymenobacter</taxon>
    </lineage>
</organism>
<keyword evidence="2" id="KW-0813">Transport</keyword>
<evidence type="ECO:0000256" key="2">
    <source>
        <dbReference type="ARBA" id="ARBA00022448"/>
    </source>
</evidence>
<evidence type="ECO:0000313" key="9">
    <source>
        <dbReference type="EMBL" id="MBO3272908.1"/>
    </source>
</evidence>
<dbReference type="Proteomes" id="UP000670527">
    <property type="component" value="Unassembled WGS sequence"/>
</dbReference>
<dbReference type="PROSITE" id="PS51003">
    <property type="entry name" value="CYTB_CTER"/>
    <property type="match status" value="1"/>
</dbReference>
<evidence type="ECO:0000256" key="1">
    <source>
        <dbReference type="ARBA" id="ARBA00004141"/>
    </source>
</evidence>
<dbReference type="EMBL" id="JAGETX010000020">
    <property type="protein sequence ID" value="MBO3272908.1"/>
    <property type="molecule type" value="Genomic_DNA"/>
</dbReference>
<accession>A0ABS3TIC1</accession>
<evidence type="ECO:0000313" key="10">
    <source>
        <dbReference type="Proteomes" id="UP000670527"/>
    </source>
</evidence>
<keyword evidence="4" id="KW-0249">Electron transport</keyword>